<dbReference type="Proteomes" id="UP000441455">
    <property type="component" value="Unassembled WGS sequence"/>
</dbReference>
<evidence type="ECO:0000259" key="3">
    <source>
        <dbReference type="PROSITE" id="PS50943"/>
    </source>
</evidence>
<comment type="caution">
    <text evidence="4">The sequence shown here is derived from an EMBL/GenBank/DDBJ whole genome shotgun (WGS) entry which is preliminary data.</text>
</comment>
<dbReference type="InterPro" id="IPR001387">
    <property type="entry name" value="Cro/C1-type_HTH"/>
</dbReference>
<dbReference type="InterPro" id="IPR050400">
    <property type="entry name" value="Bact_Cytoskel_RodZ"/>
</dbReference>
<evidence type="ECO:0000313" key="4">
    <source>
        <dbReference type="EMBL" id="MSS82174.1"/>
    </source>
</evidence>
<keyword evidence="2" id="KW-0472">Membrane</keyword>
<feature type="compositionally biased region" description="Low complexity" evidence="1">
    <location>
        <begin position="250"/>
        <end position="266"/>
    </location>
</feature>
<dbReference type="Pfam" id="PF13464">
    <property type="entry name" value="RodZ_C"/>
    <property type="match status" value="1"/>
</dbReference>
<dbReference type="Gene3D" id="1.10.260.40">
    <property type="entry name" value="lambda repressor-like DNA-binding domains"/>
    <property type="match status" value="1"/>
</dbReference>
<feature type="compositionally biased region" description="Basic and acidic residues" evidence="1">
    <location>
        <begin position="387"/>
        <end position="422"/>
    </location>
</feature>
<dbReference type="InterPro" id="IPR025194">
    <property type="entry name" value="RodZ-like_C"/>
</dbReference>
<gene>
    <name evidence="4" type="ORF">FX155_06145</name>
</gene>
<reference evidence="4 5" key="1">
    <citation type="submission" date="2019-08" db="EMBL/GenBank/DDBJ databases">
        <title>In-depth cultivation of the pig gut microbiome towards novel bacterial diversity and tailored functional studies.</title>
        <authorList>
            <person name="Wylensek D."/>
            <person name="Hitch T.C.A."/>
            <person name="Clavel T."/>
        </authorList>
    </citation>
    <scope>NUCLEOTIDE SEQUENCE [LARGE SCALE GENOMIC DNA]</scope>
    <source>
        <strain evidence="4 5">WCA-389-WT-5B</strain>
    </source>
</reference>
<keyword evidence="2" id="KW-1133">Transmembrane helix</keyword>
<dbReference type="AlphaFoldDB" id="A0A6N7VKF8"/>
<dbReference type="RefSeq" id="WP_154488077.1">
    <property type="nucleotide sequence ID" value="NZ_JAYLVM010000119.1"/>
</dbReference>
<dbReference type="InterPro" id="IPR010982">
    <property type="entry name" value="Lambda_DNA-bd_dom_sf"/>
</dbReference>
<dbReference type="PANTHER" id="PTHR34475">
    <property type="match status" value="1"/>
</dbReference>
<accession>A0A6N7VKF8</accession>
<name>A0A6N7VKF8_ACIFE</name>
<dbReference type="Pfam" id="PF13413">
    <property type="entry name" value="HTH_25"/>
    <property type="match status" value="1"/>
</dbReference>
<dbReference type="PANTHER" id="PTHR34475:SF1">
    <property type="entry name" value="CYTOSKELETON PROTEIN RODZ"/>
    <property type="match status" value="1"/>
</dbReference>
<keyword evidence="2" id="KW-0812">Transmembrane</keyword>
<dbReference type="PROSITE" id="PS50943">
    <property type="entry name" value="HTH_CROC1"/>
    <property type="match status" value="1"/>
</dbReference>
<feature type="transmembrane region" description="Helical" evidence="2">
    <location>
        <begin position="348"/>
        <end position="369"/>
    </location>
</feature>
<feature type="compositionally biased region" description="Basic and acidic residues" evidence="1">
    <location>
        <begin position="223"/>
        <end position="244"/>
    </location>
</feature>
<feature type="region of interest" description="Disordered" evidence="1">
    <location>
        <begin position="78"/>
        <end position="279"/>
    </location>
</feature>
<evidence type="ECO:0000313" key="5">
    <source>
        <dbReference type="Proteomes" id="UP000441455"/>
    </source>
</evidence>
<feature type="region of interest" description="Disordered" evidence="1">
    <location>
        <begin position="379"/>
        <end position="422"/>
    </location>
</feature>
<feature type="compositionally biased region" description="Low complexity" evidence="1">
    <location>
        <begin position="186"/>
        <end position="204"/>
    </location>
</feature>
<sequence length="504" mass="54142">MKNKIGTYLQQHREAKHLTLEQVAEHTGIREPYLAALEEGDFHKIPGDVFIRGFLRNYGNYLGLDGNGLVEAYRTGSEPEKILKSPEPLVPQPELPKSSDTIILRPETFAGKKQAKTEPPVPQPASPKTESSQAPEPFDKVQALKDMEPVGYGNSRRTAQEAQAPQKRKKEAMEATQVMKPVKPSAQAAPTKPEAAKEAAGPEPQTAPGPKAAQPVAGTGKPEAPKGEETAKRLDKTGEKKAPQPEKPAAKGAQAAAVGKKPAGKGTEPKKSHESPKEALKKVETALNRENMEEALDASKAKVGGVLDRIRDFIDENLYETVPEDEAGEEYGAAGGADSKTPAFSFKVFTGVFVACLAVFTVVMAYFVFGGKTTPDLKATTNITDGVKSDHSSEKSEKEKQAAAEAQPKKEEEESKGDEKTLGKGNGVTVVVTYKKPVWTQTTIDGKQVEAATVPKGSTRTYKGSKSISVNVGSIRDVVITVNGKEVPYGSKEWGVVTRTFKAK</sequence>
<dbReference type="OrthoDB" id="9797543at2"/>
<dbReference type="GO" id="GO:0003677">
    <property type="term" value="F:DNA binding"/>
    <property type="evidence" value="ECO:0007669"/>
    <property type="project" value="InterPro"/>
</dbReference>
<evidence type="ECO:0000256" key="1">
    <source>
        <dbReference type="SAM" id="MobiDB-lite"/>
    </source>
</evidence>
<proteinExistence type="predicted"/>
<dbReference type="CDD" id="cd00093">
    <property type="entry name" value="HTH_XRE"/>
    <property type="match status" value="1"/>
</dbReference>
<organism evidence="4 5">
    <name type="scientific">Acidaminococcus fermentans</name>
    <dbReference type="NCBI Taxonomy" id="905"/>
    <lineage>
        <taxon>Bacteria</taxon>
        <taxon>Bacillati</taxon>
        <taxon>Bacillota</taxon>
        <taxon>Negativicutes</taxon>
        <taxon>Acidaminococcales</taxon>
        <taxon>Acidaminococcaceae</taxon>
        <taxon>Acidaminococcus</taxon>
    </lineage>
</organism>
<feature type="compositionally biased region" description="Basic and acidic residues" evidence="1">
    <location>
        <begin position="137"/>
        <end position="148"/>
    </location>
</feature>
<dbReference type="SUPFAM" id="SSF47413">
    <property type="entry name" value="lambda repressor-like DNA-binding domains"/>
    <property type="match status" value="1"/>
</dbReference>
<feature type="domain" description="HTH cro/C1-type" evidence="3">
    <location>
        <begin position="9"/>
        <end position="40"/>
    </location>
</feature>
<dbReference type="EMBL" id="VULN01000007">
    <property type="protein sequence ID" value="MSS82174.1"/>
    <property type="molecule type" value="Genomic_DNA"/>
</dbReference>
<protein>
    <submittedName>
        <fullName evidence="4">DUF4115 domain-containing protein</fullName>
    </submittedName>
</protein>
<evidence type="ECO:0000256" key="2">
    <source>
        <dbReference type="SAM" id="Phobius"/>
    </source>
</evidence>
<feature type="compositionally biased region" description="Basic and acidic residues" evidence="1">
    <location>
        <begin position="267"/>
        <end position="279"/>
    </location>
</feature>